<evidence type="ECO:0000256" key="1">
    <source>
        <dbReference type="SAM" id="MobiDB-lite"/>
    </source>
</evidence>
<protein>
    <submittedName>
        <fullName evidence="2">Uncharacterized protein</fullName>
    </submittedName>
</protein>
<dbReference type="OrthoDB" id="3048541at2759"/>
<evidence type="ECO:0000313" key="3">
    <source>
        <dbReference type="Proteomes" id="UP000594262"/>
    </source>
</evidence>
<feature type="compositionally biased region" description="Low complexity" evidence="1">
    <location>
        <begin position="52"/>
        <end position="66"/>
    </location>
</feature>
<sequence length="657" mass="74320">MNEKDQCSFCSKDFSELNKHNKEKHIEACRKKNGKRKSTSTITAYYQKKTKTSQTSSSESNLTESLSVREENNSDRNRLDNDVEIVEEVQVQGTKGAKNMRIGVELKYCSGFSPNPPINILQDFPYQILDSQPFVISKQKFHTKQCSLKDFVMDINVDGEINKDCSLLGKDSSLKRILARSQNDDPSTHIPNEYLTFNQLKNKLEKNQKKASLLSIENYKLNNKVEQLGKTLSFYKRFVIYIAENKVPRLHFLVNVALNNNRSIQYILGKCTDAVAGVYKARFDQDDKDLAFLVLKFGGPSLLDILYRANVLPSTSLAYRMSKKGAHLKSFVDMSYKDCFNENFNMKFEGDESSKFGLSIKSDETFINPRLRYDSKANKIVGTCYEHHGNVNLDFKTMEDAEILQEKLSAGEIHIPKECLVTGISSVVKNVPFQVILMWPTCTKDDFQGMCSMFNNISQSIKNKIDANPLNFNTDGDSTRRQAMHAITQNELDSNSDLGKKILALPLIDTNVGNNLETVNYDAKHLSKRCWTSLISGKLEVANIQVTKQDVGDIMKLADIRTHEVESLVYPRDKQNVPLASDCLLSFIEVIKDEAKREQIPFKLTLIKNVLVLVAAVYEAIICLYSYAEHSLTDQVWDNSGVVSSIFSVGGIKFSKA</sequence>
<keyword evidence="3" id="KW-1185">Reference proteome</keyword>
<accession>A0A7M5X492</accession>
<dbReference type="EnsemblMetazoa" id="CLYHEMT017593.1">
    <property type="protein sequence ID" value="CLYHEMP017593.1"/>
    <property type="gene ID" value="CLYHEMG017593"/>
</dbReference>
<reference evidence="2" key="1">
    <citation type="submission" date="2021-01" db="UniProtKB">
        <authorList>
            <consortium name="EnsemblMetazoa"/>
        </authorList>
    </citation>
    <scope>IDENTIFICATION</scope>
</reference>
<dbReference type="AlphaFoldDB" id="A0A7M5X492"/>
<feature type="region of interest" description="Disordered" evidence="1">
    <location>
        <begin position="28"/>
        <end position="77"/>
    </location>
</feature>
<evidence type="ECO:0000313" key="2">
    <source>
        <dbReference type="EnsemblMetazoa" id="CLYHEMP017593.1"/>
    </source>
</evidence>
<organism evidence="2 3">
    <name type="scientific">Clytia hemisphaerica</name>
    <dbReference type="NCBI Taxonomy" id="252671"/>
    <lineage>
        <taxon>Eukaryota</taxon>
        <taxon>Metazoa</taxon>
        <taxon>Cnidaria</taxon>
        <taxon>Hydrozoa</taxon>
        <taxon>Hydroidolina</taxon>
        <taxon>Leptothecata</taxon>
        <taxon>Obeliida</taxon>
        <taxon>Clytiidae</taxon>
        <taxon>Clytia</taxon>
    </lineage>
</organism>
<proteinExistence type="predicted"/>
<dbReference type="Proteomes" id="UP000594262">
    <property type="component" value="Unplaced"/>
</dbReference>
<feature type="compositionally biased region" description="Basic and acidic residues" evidence="1">
    <location>
        <begin position="67"/>
        <end position="77"/>
    </location>
</feature>
<name>A0A7M5X492_9CNID</name>